<name>A0A8S5PGM6_9CAUD</name>
<reference evidence="1" key="1">
    <citation type="journal article" date="2021" name="Proc. Natl. Acad. Sci. U.S.A.">
        <title>A Catalog of Tens of Thousands of Viruses from Human Metagenomes Reveals Hidden Associations with Chronic Diseases.</title>
        <authorList>
            <person name="Tisza M.J."/>
            <person name="Buck C.B."/>
        </authorList>
    </citation>
    <scope>NUCLEOTIDE SEQUENCE</scope>
    <source>
        <strain evidence="1">CtnOB2</strain>
    </source>
</reference>
<dbReference type="EMBL" id="BK015408">
    <property type="protein sequence ID" value="DAE05364.1"/>
    <property type="molecule type" value="Genomic_DNA"/>
</dbReference>
<organism evidence="1">
    <name type="scientific">Siphoviridae sp. ctnOB2</name>
    <dbReference type="NCBI Taxonomy" id="2825661"/>
    <lineage>
        <taxon>Viruses</taxon>
        <taxon>Duplodnaviria</taxon>
        <taxon>Heunggongvirae</taxon>
        <taxon>Uroviricota</taxon>
        <taxon>Caudoviricetes</taxon>
    </lineage>
</organism>
<sequence length="54" mass="6495">MIPYTKPPLFLSNIFLALHLRMCYNTKELKIINKKTLPVEQNGCLEIKYWKERI</sequence>
<protein>
    <submittedName>
        <fullName evidence="1">Uncharacterized protein</fullName>
    </submittedName>
</protein>
<evidence type="ECO:0000313" key="1">
    <source>
        <dbReference type="EMBL" id="DAE05364.1"/>
    </source>
</evidence>
<accession>A0A8S5PGM6</accession>
<proteinExistence type="predicted"/>